<dbReference type="NCBIfam" id="TIGR00290">
    <property type="entry name" value="MJ0570_dom"/>
    <property type="match status" value="1"/>
</dbReference>
<name>A0A839K2N0_9FIRM</name>
<evidence type="ECO:0000259" key="1">
    <source>
        <dbReference type="Pfam" id="PF01902"/>
    </source>
</evidence>
<evidence type="ECO:0000313" key="3">
    <source>
        <dbReference type="Proteomes" id="UP000574276"/>
    </source>
</evidence>
<gene>
    <name evidence="2" type="ORF">H0486_10195</name>
</gene>
<dbReference type="GO" id="GO:0017178">
    <property type="term" value="F:diphthine-ammonia ligase activity"/>
    <property type="evidence" value="ECO:0007669"/>
    <property type="project" value="UniProtKB-EC"/>
</dbReference>
<dbReference type="Gene3D" id="3.40.50.620">
    <property type="entry name" value="HUPs"/>
    <property type="match status" value="1"/>
</dbReference>
<dbReference type="PANTHER" id="PTHR12196:SF2">
    <property type="entry name" value="DIPHTHINE--AMMONIA LIGASE"/>
    <property type="match status" value="1"/>
</dbReference>
<organism evidence="2 3">
    <name type="scientific">Variimorphobacter saccharofermentans</name>
    <dbReference type="NCBI Taxonomy" id="2755051"/>
    <lineage>
        <taxon>Bacteria</taxon>
        <taxon>Bacillati</taxon>
        <taxon>Bacillota</taxon>
        <taxon>Clostridia</taxon>
        <taxon>Lachnospirales</taxon>
        <taxon>Lachnospiraceae</taxon>
        <taxon>Variimorphobacter</taxon>
    </lineage>
</organism>
<dbReference type="InterPro" id="IPR002761">
    <property type="entry name" value="Diphthami_syn_dom"/>
</dbReference>
<dbReference type="Proteomes" id="UP000574276">
    <property type="component" value="Unassembled WGS sequence"/>
</dbReference>
<dbReference type="Gene3D" id="3.90.1490.10">
    <property type="entry name" value="putative n-type atp pyrophosphatase, domain 2"/>
    <property type="match status" value="1"/>
</dbReference>
<accession>A0A839K2N0</accession>
<dbReference type="GO" id="GO:0017183">
    <property type="term" value="P:protein histidyl modification to diphthamide"/>
    <property type="evidence" value="ECO:0007669"/>
    <property type="project" value="TreeGrafter"/>
</dbReference>
<protein>
    <submittedName>
        <fullName evidence="2">Diphthine--ammonia ligase</fullName>
        <ecNumber evidence="2">6.3.1.14</ecNumber>
    </submittedName>
</protein>
<keyword evidence="2" id="KW-0436">Ligase</keyword>
<dbReference type="RefSeq" id="WP_228352925.1">
    <property type="nucleotide sequence ID" value="NZ_JACEGA010000001.1"/>
</dbReference>
<dbReference type="AlphaFoldDB" id="A0A839K2N0"/>
<feature type="domain" description="Diphthamide synthase" evidence="1">
    <location>
        <begin position="8"/>
        <end position="220"/>
    </location>
</feature>
<dbReference type="SUPFAM" id="SSF52402">
    <property type="entry name" value="Adenine nucleotide alpha hydrolases-like"/>
    <property type="match status" value="1"/>
</dbReference>
<comment type="caution">
    <text evidence="2">The sequence shown here is derived from an EMBL/GenBank/DDBJ whole genome shotgun (WGS) entry which is preliminary data.</text>
</comment>
<evidence type="ECO:0000313" key="2">
    <source>
        <dbReference type="EMBL" id="MBB2183249.1"/>
    </source>
</evidence>
<dbReference type="EMBL" id="JACEGA010000001">
    <property type="protein sequence ID" value="MBB2183249.1"/>
    <property type="molecule type" value="Genomic_DNA"/>
</dbReference>
<dbReference type="InterPro" id="IPR014729">
    <property type="entry name" value="Rossmann-like_a/b/a_fold"/>
</dbReference>
<dbReference type="InterPro" id="IPR030662">
    <property type="entry name" value="DPH6/MJ0570"/>
</dbReference>
<dbReference type="PANTHER" id="PTHR12196">
    <property type="entry name" value="DOMAIN OF UNKNOWN FUNCTION 71 DUF71 -CONTAINING PROTEIN"/>
    <property type="match status" value="1"/>
</dbReference>
<keyword evidence="3" id="KW-1185">Reference proteome</keyword>
<dbReference type="Pfam" id="PF01902">
    <property type="entry name" value="Diphthami_syn_2"/>
    <property type="match status" value="1"/>
</dbReference>
<sequence>MNKYQGRKFVASYSGGKDSILAIYRAIKLGMKPVTLIITYNIDMERSWFHGIPGDLLNEVSASLGIPIKLIKTSAKDYATNFEMELKIQKENGAEVCVFGDIDLEEHLQWCTARCDEAGIEAFFPLWQEDRKALVKEFIDNGFTANISVVDTDRLSKKHLGMTLSPETVASITSEGADACGENGEYHTFVSDGPLFRTPVSFCYGDMVKNGQYAILPIKKN</sequence>
<reference evidence="2 3" key="1">
    <citation type="submission" date="2020-07" db="EMBL/GenBank/DDBJ databases">
        <title>Characterization and genome sequencing of isolate MD1, a novel member within the family Lachnospiraceae.</title>
        <authorList>
            <person name="Rettenmaier R."/>
            <person name="Di Bello L."/>
            <person name="Zinser C."/>
            <person name="Scheitz K."/>
            <person name="Liebl W."/>
            <person name="Zverlov V."/>
        </authorList>
    </citation>
    <scope>NUCLEOTIDE SEQUENCE [LARGE SCALE GENOMIC DNA]</scope>
    <source>
        <strain evidence="2 3">MD1</strain>
    </source>
</reference>
<dbReference type="CDD" id="cd01994">
    <property type="entry name" value="AANH_PF0828-like"/>
    <property type="match status" value="1"/>
</dbReference>
<proteinExistence type="predicted"/>
<dbReference type="EC" id="6.3.1.14" evidence="2"/>